<keyword evidence="20" id="KW-1185">Reference proteome</keyword>
<dbReference type="Proteomes" id="UP000694925">
    <property type="component" value="Unplaced"/>
</dbReference>
<accession>A0AAJ7RYB9</accession>
<dbReference type="Pfam" id="PF00225">
    <property type="entry name" value="Kinesin"/>
    <property type="match status" value="1"/>
</dbReference>
<keyword evidence="15" id="KW-0539">Nucleus</keyword>
<proteinExistence type="inferred from homology"/>
<dbReference type="GeneID" id="113464111"/>
<keyword evidence="11 18" id="KW-0175">Coiled coil</keyword>
<dbReference type="InterPro" id="IPR027417">
    <property type="entry name" value="P-loop_NTPase"/>
</dbReference>
<evidence type="ECO:0000256" key="7">
    <source>
        <dbReference type="ARBA" id="ARBA00022741"/>
    </source>
</evidence>
<keyword evidence="7 17" id="KW-0547">Nucleotide-binding</keyword>
<dbReference type="InterPro" id="IPR036961">
    <property type="entry name" value="Kinesin_motor_dom_sf"/>
</dbReference>
<evidence type="ECO:0000256" key="18">
    <source>
        <dbReference type="SAM" id="Coils"/>
    </source>
</evidence>
<keyword evidence="10" id="KW-0411">Iron-sulfur</keyword>
<evidence type="ECO:0000256" key="16">
    <source>
        <dbReference type="ARBA" id="ARBA00034078"/>
    </source>
</evidence>
<reference evidence="21" key="1">
    <citation type="submission" date="2025-08" db="UniProtKB">
        <authorList>
            <consortium name="RefSeq"/>
        </authorList>
    </citation>
    <scope>IDENTIFICATION</scope>
    <source>
        <tissue evidence="21">Whole body</tissue>
    </source>
</reference>
<evidence type="ECO:0000256" key="15">
    <source>
        <dbReference type="ARBA" id="ARBA00023242"/>
    </source>
</evidence>
<dbReference type="GO" id="GO:0007018">
    <property type="term" value="P:microtubule-based movement"/>
    <property type="evidence" value="ECO:0007669"/>
    <property type="project" value="InterPro"/>
</dbReference>
<sequence>MADDGLLGGGIMGCLYILCKVRDCTIWYNFKPFEFKLQLTATTAKASQRSYQREFKMSEDTVKVAVRIRPLVKTEIERGCRPCLDVVPGEQQIVVRNADKSFTFNYVFPSDIGQEDFYNTAVKSMVQNIFKGYNVTILAYGQTGSGKTHSMGTNYVQGDDSGIIPRAVNDIFETIAQKPDWSFQTTVSFMELYQEQLYDLLADKHRGQCIVDIKDDGKQVKVIGVCEKKVTNPSEALHCLMQGSLGRATGATAMNAQSSRSHAIFTLCIYQQKKDDPSTATTAKFHLVDLAGSERSKKTQATGERFKEGVNINKGLLALGNVISQLGDNGGSTSYVGYRDSKLTRLLQDSLGGNSVTLMIACISPADYNLDETLSTLRYADRARKIKNKPVVNQNPQVAEINRLNKLIQELQLALVEQEIRISCPAEHQELEQKNQMLRNKIRDLTEKLSSNLIEAVIMHERAELAEQAREKIQADVMIIANECKQLLDEVDKDFKEHDFRMHLETLYSKILDIQKDQKKTSEELTRYETSSFQANVFTNKTEELENLCLDEANSSDSLLDIDEKQEEHTLLQVKRNNEVQNINKELAIKESLIAELLKSSQPMIDHSKDIQEMEQEIRSLQTERDELMQALQSIQANNVSSKIAEARRKKVQELEKKMSELRRKIVEQDKIVKIKEKQDQQVKNLTREMQMLKQTRVKLIKQMRVESDKFAKWKQAKEKELNKWKDQHRKQVNENTRLKMWHSKQETVLKRKMEAAFAVNKRLKEALDLQKRAEKWRREKVNNKSDKIHSWINQELQILVSTVDAEYSLDKLMQDRAMLVDMLNKIQNSSDADEDEINKCTEFLELRNSQISDLQQKIIESDQGNLLNTCYSPYSPCTYIMNNVSCFLENRERTRWQNIQTLEEARAALKVLFKHTAEDRRNQCIKENQYTELVDKYELLKAQFDEYRAKEKEKRMSRQLNRTVCISENEDEIIKLKEELEYFKQKCQSQEQTIFLKPNKKTKENKENVNPEVLREEIEIENFDKDDTIDDESIIEDDPEKDPDWRGTPLYNRISRLLSSTKNTTHDRMSVKRTSGGDVKCSCKTKCVTRVCSCRKNDAYCSGKCNCNSDQCQNKLAKHLFDECEMKKVEDEEISETSSKKLKQSDNQILLINN</sequence>
<gene>
    <name evidence="21" type="primary">LOC113464111</name>
</gene>
<dbReference type="SMART" id="SM00129">
    <property type="entry name" value="KISc"/>
    <property type="match status" value="1"/>
</dbReference>
<feature type="coiled-coil region" evidence="18">
    <location>
        <begin position="931"/>
        <end position="994"/>
    </location>
</feature>
<evidence type="ECO:0000256" key="4">
    <source>
        <dbReference type="ARBA" id="ARBA00022490"/>
    </source>
</evidence>
<evidence type="ECO:0000256" key="9">
    <source>
        <dbReference type="ARBA" id="ARBA00023004"/>
    </source>
</evidence>
<evidence type="ECO:0000256" key="2">
    <source>
        <dbReference type="ARBA" id="ARBA00004123"/>
    </source>
</evidence>
<evidence type="ECO:0000256" key="6">
    <source>
        <dbReference type="ARBA" id="ARBA00022723"/>
    </source>
</evidence>
<evidence type="ECO:0000256" key="8">
    <source>
        <dbReference type="ARBA" id="ARBA00022840"/>
    </source>
</evidence>
<dbReference type="SUPFAM" id="SSF52540">
    <property type="entry name" value="P-loop containing nucleoside triphosphate hydrolases"/>
    <property type="match status" value="1"/>
</dbReference>
<evidence type="ECO:0000259" key="19">
    <source>
        <dbReference type="PROSITE" id="PS50067"/>
    </source>
</evidence>
<feature type="coiled-coil region" evidence="18">
    <location>
        <begin position="604"/>
        <end position="735"/>
    </location>
</feature>
<keyword evidence="12" id="KW-0238">DNA-binding</keyword>
<keyword evidence="6" id="KW-0479">Metal-binding</keyword>
<evidence type="ECO:0000256" key="12">
    <source>
        <dbReference type="ARBA" id="ARBA00023125"/>
    </source>
</evidence>
<keyword evidence="9" id="KW-0408">Iron</keyword>
<dbReference type="InterPro" id="IPR019821">
    <property type="entry name" value="Kinesin_motor_CS"/>
</dbReference>
<keyword evidence="4" id="KW-0963">Cytoplasm</keyword>
<comment type="cofactor">
    <cofactor evidence="16">
        <name>[2Fe-2S] cluster</name>
        <dbReference type="ChEBI" id="CHEBI:190135"/>
    </cofactor>
</comment>
<dbReference type="GO" id="GO:0007052">
    <property type="term" value="P:mitotic spindle organization"/>
    <property type="evidence" value="ECO:0007669"/>
    <property type="project" value="TreeGrafter"/>
</dbReference>
<evidence type="ECO:0000256" key="17">
    <source>
        <dbReference type="PROSITE-ProRule" id="PRU00283"/>
    </source>
</evidence>
<dbReference type="Gene3D" id="3.40.850.10">
    <property type="entry name" value="Kinesin motor domain"/>
    <property type="match status" value="1"/>
</dbReference>
<feature type="coiled-coil region" evidence="18">
    <location>
        <begin position="401"/>
        <end position="448"/>
    </location>
</feature>
<dbReference type="InterPro" id="IPR033467">
    <property type="entry name" value="Tesmin/TSO1-like_CXC"/>
</dbReference>
<dbReference type="PROSITE" id="PS50067">
    <property type="entry name" value="KINESIN_MOTOR_2"/>
    <property type="match status" value="1"/>
</dbReference>
<dbReference type="GO" id="GO:0051536">
    <property type="term" value="F:iron-sulfur cluster binding"/>
    <property type="evidence" value="ECO:0007669"/>
    <property type="project" value="UniProtKB-KW"/>
</dbReference>
<dbReference type="GO" id="GO:0051231">
    <property type="term" value="P:spindle elongation"/>
    <property type="evidence" value="ECO:0007669"/>
    <property type="project" value="TreeGrafter"/>
</dbReference>
<evidence type="ECO:0000256" key="13">
    <source>
        <dbReference type="ARBA" id="ARBA00023175"/>
    </source>
</evidence>
<dbReference type="PANTHER" id="PTHR47969:SF15">
    <property type="entry name" value="CHROMOSOME-ASSOCIATED KINESIN KIF4A-RELATED"/>
    <property type="match status" value="1"/>
</dbReference>
<dbReference type="FunFam" id="3.40.850.10:FF:000038">
    <property type="entry name" value="chromosome-associated kinesin KIF4A"/>
    <property type="match status" value="1"/>
</dbReference>
<evidence type="ECO:0000256" key="1">
    <source>
        <dbReference type="ARBA" id="ARBA00001966"/>
    </source>
</evidence>
<dbReference type="Pfam" id="PF25764">
    <property type="entry name" value="KIF21A_4th"/>
    <property type="match status" value="1"/>
</dbReference>
<dbReference type="CDD" id="cd01372">
    <property type="entry name" value="KISc_KIF4"/>
    <property type="match status" value="1"/>
</dbReference>
<evidence type="ECO:0000256" key="10">
    <source>
        <dbReference type="ARBA" id="ARBA00023014"/>
    </source>
</evidence>
<keyword evidence="5" id="KW-0493">Microtubule</keyword>
<dbReference type="GO" id="GO:0005829">
    <property type="term" value="C:cytosol"/>
    <property type="evidence" value="ECO:0007669"/>
    <property type="project" value="UniProtKB-ARBA"/>
</dbReference>
<dbReference type="SMART" id="SM01114">
    <property type="entry name" value="CXC"/>
    <property type="match status" value="1"/>
</dbReference>
<dbReference type="AlphaFoldDB" id="A0AAJ7RYB9"/>
<comment type="similarity">
    <text evidence="17">Belongs to the TRAFAC class myosin-kinesin ATPase superfamily. Kinesin family.</text>
</comment>
<dbReference type="GO" id="GO:0005875">
    <property type="term" value="C:microtubule associated complex"/>
    <property type="evidence" value="ECO:0007669"/>
    <property type="project" value="TreeGrafter"/>
</dbReference>
<comment type="cofactor">
    <cofactor evidence="1">
        <name>[4Fe-4S] cluster</name>
        <dbReference type="ChEBI" id="CHEBI:49883"/>
    </cofactor>
</comment>
<dbReference type="GO" id="GO:0003677">
    <property type="term" value="F:DNA binding"/>
    <property type="evidence" value="ECO:0007669"/>
    <property type="project" value="UniProtKB-KW"/>
</dbReference>
<feature type="domain" description="Kinesin motor" evidence="19">
    <location>
        <begin position="61"/>
        <end position="386"/>
    </location>
</feature>
<evidence type="ECO:0000256" key="14">
    <source>
        <dbReference type="ARBA" id="ARBA00023212"/>
    </source>
</evidence>
<organism evidence="20 21">
    <name type="scientific">Ceratina calcarata</name>
    <dbReference type="NCBI Taxonomy" id="156304"/>
    <lineage>
        <taxon>Eukaryota</taxon>
        <taxon>Metazoa</taxon>
        <taxon>Ecdysozoa</taxon>
        <taxon>Arthropoda</taxon>
        <taxon>Hexapoda</taxon>
        <taxon>Insecta</taxon>
        <taxon>Pterygota</taxon>
        <taxon>Neoptera</taxon>
        <taxon>Endopterygota</taxon>
        <taxon>Hymenoptera</taxon>
        <taxon>Apocrita</taxon>
        <taxon>Aculeata</taxon>
        <taxon>Apoidea</taxon>
        <taxon>Anthophila</taxon>
        <taxon>Apidae</taxon>
        <taxon>Ceratina</taxon>
        <taxon>Zadontomerus</taxon>
    </lineage>
</organism>
<dbReference type="GO" id="GO:0005874">
    <property type="term" value="C:microtubule"/>
    <property type="evidence" value="ECO:0007669"/>
    <property type="project" value="UniProtKB-KW"/>
</dbReference>
<feature type="binding site" evidence="17">
    <location>
        <begin position="141"/>
        <end position="148"/>
    </location>
    <ligand>
        <name>ATP</name>
        <dbReference type="ChEBI" id="CHEBI:30616"/>
    </ligand>
</feature>
<dbReference type="PROSITE" id="PS00411">
    <property type="entry name" value="KINESIN_MOTOR_1"/>
    <property type="match status" value="1"/>
</dbReference>
<dbReference type="RefSeq" id="XP_026667919.1">
    <property type="nucleotide sequence ID" value="XM_026812118.1"/>
</dbReference>
<keyword evidence="8 17" id="KW-0067">ATP-binding</keyword>
<dbReference type="GO" id="GO:0005524">
    <property type="term" value="F:ATP binding"/>
    <property type="evidence" value="ECO:0007669"/>
    <property type="project" value="UniProtKB-UniRule"/>
</dbReference>
<dbReference type="GO" id="GO:0005634">
    <property type="term" value="C:nucleus"/>
    <property type="evidence" value="ECO:0007669"/>
    <property type="project" value="UniProtKB-SubCell"/>
</dbReference>
<keyword evidence="13 17" id="KW-0505">Motor protein</keyword>
<keyword evidence="14" id="KW-0206">Cytoskeleton</keyword>
<dbReference type="GO" id="GO:0008017">
    <property type="term" value="F:microtubule binding"/>
    <property type="evidence" value="ECO:0007669"/>
    <property type="project" value="InterPro"/>
</dbReference>
<comment type="subcellular location">
    <subcellularLocation>
        <location evidence="3">Cytoplasm</location>
        <location evidence="3">Cytoskeleton</location>
    </subcellularLocation>
    <subcellularLocation>
        <location evidence="2">Nucleus</location>
    </subcellularLocation>
</comment>
<dbReference type="PRINTS" id="PR00380">
    <property type="entry name" value="KINESINHEAVY"/>
</dbReference>
<dbReference type="GO" id="GO:0003777">
    <property type="term" value="F:microtubule motor activity"/>
    <property type="evidence" value="ECO:0007669"/>
    <property type="project" value="InterPro"/>
</dbReference>
<protein>
    <submittedName>
        <fullName evidence="21">Chromosome-associated kinesin KIF4 isoform X1</fullName>
    </submittedName>
</protein>
<evidence type="ECO:0000313" key="21">
    <source>
        <dbReference type="RefSeq" id="XP_026667919.1"/>
    </source>
</evidence>
<dbReference type="CTD" id="31240"/>
<evidence type="ECO:0000256" key="3">
    <source>
        <dbReference type="ARBA" id="ARBA00004245"/>
    </source>
</evidence>
<dbReference type="PANTHER" id="PTHR47969">
    <property type="entry name" value="CHROMOSOME-ASSOCIATED KINESIN KIF4A-RELATED"/>
    <property type="match status" value="1"/>
</dbReference>
<evidence type="ECO:0000313" key="20">
    <source>
        <dbReference type="Proteomes" id="UP000694925"/>
    </source>
</evidence>
<dbReference type="InterPro" id="IPR001752">
    <property type="entry name" value="Kinesin_motor_dom"/>
</dbReference>
<dbReference type="KEGG" id="ccal:113464111"/>
<evidence type="ECO:0000256" key="11">
    <source>
        <dbReference type="ARBA" id="ARBA00023054"/>
    </source>
</evidence>
<name>A0AAJ7RYB9_9HYME</name>
<evidence type="ECO:0000256" key="5">
    <source>
        <dbReference type="ARBA" id="ARBA00022701"/>
    </source>
</evidence>
<dbReference type="InterPro" id="IPR027640">
    <property type="entry name" value="Kinesin-like_fam"/>
</dbReference>
<dbReference type="GO" id="GO:0046872">
    <property type="term" value="F:metal ion binding"/>
    <property type="evidence" value="ECO:0007669"/>
    <property type="project" value="UniProtKB-KW"/>
</dbReference>